<organism evidence="1 2">
    <name type="scientific">Ambrosiozyma monospora</name>
    <name type="common">Yeast</name>
    <name type="synonym">Endomycopsis monosporus</name>
    <dbReference type="NCBI Taxonomy" id="43982"/>
    <lineage>
        <taxon>Eukaryota</taxon>
        <taxon>Fungi</taxon>
        <taxon>Dikarya</taxon>
        <taxon>Ascomycota</taxon>
        <taxon>Saccharomycotina</taxon>
        <taxon>Pichiomycetes</taxon>
        <taxon>Pichiales</taxon>
        <taxon>Pichiaceae</taxon>
        <taxon>Ambrosiozyma</taxon>
    </lineage>
</organism>
<dbReference type="EMBL" id="BSXS01009561">
    <property type="protein sequence ID" value="GME95856.1"/>
    <property type="molecule type" value="Genomic_DNA"/>
</dbReference>
<dbReference type="Proteomes" id="UP001165064">
    <property type="component" value="Unassembled WGS sequence"/>
</dbReference>
<name>A0ACB5TVK9_AMBMO</name>
<sequence length="116" mass="13302">MPRKDFFSACDFQMLIINTKFMFDEKKVSIAFQHFVNTLLNMKPRKITAEYWGAPDGDGISKLLDRPTASMLARMKIDEARAVTINENMGVFPNLESVVIQSVKRDFNLVKIKTIL</sequence>
<proteinExistence type="predicted"/>
<accession>A0ACB5TVK9</accession>
<evidence type="ECO:0000313" key="1">
    <source>
        <dbReference type="EMBL" id="GME95856.1"/>
    </source>
</evidence>
<reference evidence="1" key="1">
    <citation type="submission" date="2023-04" db="EMBL/GenBank/DDBJ databases">
        <title>Ambrosiozyma monospora NBRC 10751.</title>
        <authorList>
            <person name="Ichikawa N."/>
            <person name="Sato H."/>
            <person name="Tonouchi N."/>
        </authorList>
    </citation>
    <scope>NUCLEOTIDE SEQUENCE</scope>
    <source>
        <strain evidence="1">NBRC 10751</strain>
    </source>
</reference>
<comment type="caution">
    <text evidence="1">The sequence shown here is derived from an EMBL/GenBank/DDBJ whole genome shotgun (WGS) entry which is preliminary data.</text>
</comment>
<evidence type="ECO:0000313" key="2">
    <source>
        <dbReference type="Proteomes" id="UP001165064"/>
    </source>
</evidence>
<gene>
    <name evidence="1" type="ORF">Amon02_000983500</name>
</gene>
<protein>
    <submittedName>
        <fullName evidence="1">Unnamed protein product</fullName>
    </submittedName>
</protein>
<keyword evidence="2" id="KW-1185">Reference proteome</keyword>